<dbReference type="CDD" id="cd03784">
    <property type="entry name" value="GT1_Gtf-like"/>
    <property type="match status" value="1"/>
</dbReference>
<evidence type="ECO:0000313" key="6">
    <source>
        <dbReference type="Proteomes" id="UP000007305"/>
    </source>
</evidence>
<keyword evidence="3 4" id="KW-0808">Transferase</keyword>
<evidence type="ECO:0000313" key="5">
    <source>
        <dbReference type="EnsemblPlants" id="Zm00001eb310200_P001"/>
    </source>
</evidence>
<dbReference type="Gene3D" id="3.40.50.2000">
    <property type="entry name" value="Glycogen Phosphorylase B"/>
    <property type="match status" value="2"/>
</dbReference>
<dbReference type="Proteomes" id="UP000007305">
    <property type="component" value="Chromosome 7"/>
</dbReference>
<dbReference type="InParanoid" id="A0A804Q9I6"/>
<evidence type="ECO:0000256" key="3">
    <source>
        <dbReference type="ARBA" id="ARBA00022679"/>
    </source>
</evidence>
<evidence type="ECO:0000256" key="2">
    <source>
        <dbReference type="ARBA" id="ARBA00022676"/>
    </source>
</evidence>
<dbReference type="EnsemblPlants" id="Zm00001eb310200_T001">
    <property type="protein sequence ID" value="Zm00001eb310200_P001"/>
    <property type="gene ID" value="Zm00001eb310200"/>
</dbReference>
<proteinExistence type="inferred from homology"/>
<dbReference type="PANTHER" id="PTHR48046">
    <property type="entry name" value="UDP-GLYCOSYLTRANSFERASE 72E1"/>
    <property type="match status" value="1"/>
</dbReference>
<dbReference type="AlphaFoldDB" id="A0A804Q9I6"/>
<dbReference type="Gramene" id="Zm00001eb310200_T001">
    <property type="protein sequence ID" value="Zm00001eb310200_P001"/>
    <property type="gene ID" value="Zm00001eb310200"/>
</dbReference>
<dbReference type="InterPro" id="IPR035595">
    <property type="entry name" value="UDP_glycos_trans_CS"/>
</dbReference>
<reference evidence="6" key="1">
    <citation type="submission" date="2015-12" db="EMBL/GenBank/DDBJ databases">
        <title>Update maize B73 reference genome by single molecule sequencing technologies.</title>
        <authorList>
            <consortium name="Maize Genome Sequencing Project"/>
            <person name="Ware D."/>
        </authorList>
    </citation>
    <scope>NUCLEOTIDE SEQUENCE [LARGE SCALE GENOMIC DNA]</scope>
    <source>
        <strain evidence="6">cv. B73</strain>
    </source>
</reference>
<dbReference type="PANTHER" id="PTHR48046:SF1">
    <property type="entry name" value="GLYCOSYLTRANSFERASE-RELATED"/>
    <property type="match status" value="1"/>
</dbReference>
<evidence type="ECO:0000256" key="1">
    <source>
        <dbReference type="ARBA" id="ARBA00009995"/>
    </source>
</evidence>
<organism evidence="5 6">
    <name type="scientific">Zea mays</name>
    <name type="common">Maize</name>
    <dbReference type="NCBI Taxonomy" id="4577"/>
    <lineage>
        <taxon>Eukaryota</taxon>
        <taxon>Viridiplantae</taxon>
        <taxon>Streptophyta</taxon>
        <taxon>Embryophyta</taxon>
        <taxon>Tracheophyta</taxon>
        <taxon>Spermatophyta</taxon>
        <taxon>Magnoliopsida</taxon>
        <taxon>Liliopsida</taxon>
        <taxon>Poales</taxon>
        <taxon>Poaceae</taxon>
        <taxon>PACMAD clade</taxon>
        <taxon>Panicoideae</taxon>
        <taxon>Andropogonodae</taxon>
        <taxon>Andropogoneae</taxon>
        <taxon>Tripsacinae</taxon>
        <taxon>Zea</taxon>
    </lineage>
</organism>
<reference evidence="5" key="3">
    <citation type="submission" date="2021-05" db="UniProtKB">
        <authorList>
            <consortium name="EnsemblPlants"/>
        </authorList>
    </citation>
    <scope>IDENTIFICATION</scope>
    <source>
        <strain evidence="5">cv. B73</strain>
    </source>
</reference>
<sequence length="132" mass="14673">MVREWVDQLEILKHSNIKGFLSHCGWNSVLESVASGVPLAVWPMHADQPFNSKFLVDELKIAVRVHTSDRTIRGSVRSEEISKVVRMLMVGEEGVEAAKRMAQLSASAKEAMIEGGPSWKSLKEMISQLGLK</sequence>
<dbReference type="InterPro" id="IPR002213">
    <property type="entry name" value="UDP_glucos_trans"/>
</dbReference>
<accession>A0A804Q9I6</accession>
<name>A0A804Q9I6_MAIZE</name>
<dbReference type="SUPFAM" id="SSF53756">
    <property type="entry name" value="UDP-Glycosyltransferase/glycogen phosphorylase"/>
    <property type="match status" value="1"/>
</dbReference>
<comment type="similarity">
    <text evidence="1 4">Belongs to the UDP-glycosyltransferase family.</text>
</comment>
<dbReference type="FunFam" id="3.40.50.2000:FF:000431">
    <property type="entry name" value="UDP-glycosyltransferase 90A1"/>
    <property type="match status" value="1"/>
</dbReference>
<protein>
    <recommendedName>
        <fullName evidence="7">UDP-glycosyltransferases domain-containing protein</fullName>
    </recommendedName>
</protein>
<reference evidence="5" key="2">
    <citation type="submission" date="2019-07" db="EMBL/GenBank/DDBJ databases">
        <authorList>
            <person name="Seetharam A."/>
            <person name="Woodhouse M."/>
            <person name="Cannon E."/>
        </authorList>
    </citation>
    <scope>NUCLEOTIDE SEQUENCE [LARGE SCALE GENOMIC DNA]</scope>
    <source>
        <strain evidence="5">cv. B73</strain>
    </source>
</reference>
<dbReference type="PROSITE" id="PS00375">
    <property type="entry name" value="UDPGT"/>
    <property type="match status" value="1"/>
</dbReference>
<keyword evidence="6" id="KW-1185">Reference proteome</keyword>
<dbReference type="Pfam" id="PF00201">
    <property type="entry name" value="UDPGT"/>
    <property type="match status" value="1"/>
</dbReference>
<evidence type="ECO:0008006" key="7">
    <source>
        <dbReference type="Google" id="ProtNLM"/>
    </source>
</evidence>
<evidence type="ECO:0000256" key="4">
    <source>
        <dbReference type="RuleBase" id="RU003718"/>
    </source>
</evidence>
<keyword evidence="2 4" id="KW-0328">Glycosyltransferase</keyword>
<dbReference type="GO" id="GO:0008194">
    <property type="term" value="F:UDP-glycosyltransferase activity"/>
    <property type="evidence" value="ECO:0007669"/>
    <property type="project" value="InterPro"/>
</dbReference>